<dbReference type="Proteomes" id="UP000324800">
    <property type="component" value="Unassembled WGS sequence"/>
</dbReference>
<evidence type="ECO:0000313" key="2">
    <source>
        <dbReference type="Proteomes" id="UP000324800"/>
    </source>
</evidence>
<accession>A0A5J4VPY7</accession>
<name>A0A5J4VPY7_9EUKA</name>
<sequence length="87" mass="9797">MKSNIHLLLQIIRIVAQAKEERTATMMCVLLSILLNILAWSGLQMAKKIEHAIPAPVSIIISFNTLPHNENMEYVRVKKNGISSTTR</sequence>
<organism evidence="1 2">
    <name type="scientific">Streblomastix strix</name>
    <dbReference type="NCBI Taxonomy" id="222440"/>
    <lineage>
        <taxon>Eukaryota</taxon>
        <taxon>Metamonada</taxon>
        <taxon>Preaxostyla</taxon>
        <taxon>Oxymonadida</taxon>
        <taxon>Streblomastigidae</taxon>
        <taxon>Streblomastix</taxon>
    </lineage>
</organism>
<evidence type="ECO:0000313" key="1">
    <source>
        <dbReference type="EMBL" id="KAA6384540.1"/>
    </source>
</evidence>
<dbReference type="EMBL" id="SNRW01005711">
    <property type="protein sequence ID" value="KAA6384540.1"/>
    <property type="molecule type" value="Genomic_DNA"/>
</dbReference>
<protein>
    <submittedName>
        <fullName evidence="1">Uncharacterized protein</fullName>
    </submittedName>
</protein>
<dbReference type="AlphaFoldDB" id="A0A5J4VPY7"/>
<proteinExistence type="predicted"/>
<reference evidence="1 2" key="1">
    <citation type="submission" date="2019-03" db="EMBL/GenBank/DDBJ databases">
        <title>Single cell metagenomics reveals metabolic interactions within the superorganism composed of flagellate Streblomastix strix and complex community of Bacteroidetes bacteria on its surface.</title>
        <authorList>
            <person name="Treitli S.C."/>
            <person name="Kolisko M."/>
            <person name="Husnik F."/>
            <person name="Keeling P."/>
            <person name="Hampl V."/>
        </authorList>
    </citation>
    <scope>NUCLEOTIDE SEQUENCE [LARGE SCALE GENOMIC DNA]</scope>
    <source>
        <strain evidence="1">ST1C</strain>
    </source>
</reference>
<gene>
    <name evidence="1" type="ORF">EZS28_019934</name>
</gene>
<comment type="caution">
    <text evidence="1">The sequence shown here is derived from an EMBL/GenBank/DDBJ whole genome shotgun (WGS) entry which is preliminary data.</text>
</comment>